<dbReference type="AlphaFoldDB" id="A0A1I4VFF6"/>
<organism evidence="2 3">
    <name type="scientific">Pleomorphomonas diazotrophica</name>
    <dbReference type="NCBI Taxonomy" id="1166257"/>
    <lineage>
        <taxon>Bacteria</taxon>
        <taxon>Pseudomonadati</taxon>
        <taxon>Pseudomonadota</taxon>
        <taxon>Alphaproteobacteria</taxon>
        <taxon>Hyphomicrobiales</taxon>
        <taxon>Pleomorphomonadaceae</taxon>
        <taxon>Pleomorphomonas</taxon>
    </lineage>
</organism>
<dbReference type="Proteomes" id="UP000233491">
    <property type="component" value="Unassembled WGS sequence"/>
</dbReference>
<dbReference type="InterPro" id="IPR019201">
    <property type="entry name" value="DUF2065"/>
</dbReference>
<keyword evidence="3" id="KW-1185">Reference proteome</keyword>
<protein>
    <submittedName>
        <fullName evidence="2">DUF2065 domain-containing protein</fullName>
    </submittedName>
</protein>
<evidence type="ECO:0000313" key="3">
    <source>
        <dbReference type="Proteomes" id="UP000233491"/>
    </source>
</evidence>
<proteinExistence type="predicted"/>
<keyword evidence="1" id="KW-0812">Transmembrane</keyword>
<reference evidence="2 3" key="1">
    <citation type="submission" date="2017-12" db="EMBL/GenBank/DDBJ databases">
        <title>Anaerobic carbon monoxide metabolism by Pleomorphomonas carboxyditropha sp. nov., a new mesophilic hydrogenogenic carboxidotroph.</title>
        <authorList>
            <person name="Esquivel-Elizondo S."/>
            <person name="Krajmalnik-Brown R."/>
        </authorList>
    </citation>
    <scope>NUCLEOTIDE SEQUENCE [LARGE SCALE GENOMIC DNA]</scope>
    <source>
        <strain evidence="2 3">R5-392</strain>
    </source>
</reference>
<keyword evidence="1" id="KW-1133">Transmembrane helix</keyword>
<keyword evidence="1" id="KW-0472">Membrane</keyword>
<dbReference type="RefSeq" id="WP_101287168.1">
    <property type="nucleotide sequence ID" value="NZ_FOUQ01000011.1"/>
</dbReference>
<sequence length="62" mass="6479">MNDFLVAIGLMAVIEGLLYAAAPSLMRKGLRQMLAASDFWLRTGGVAAMAVGVALVWAVRGG</sequence>
<accession>A0A1I4VFF6</accession>
<dbReference type="PANTHER" id="PTHR38602">
    <property type="entry name" value="INNER MEMBRANE PROTEIN-RELATED"/>
    <property type="match status" value="1"/>
</dbReference>
<name>A0A1I4VFF6_9HYPH</name>
<comment type="caution">
    <text evidence="2">The sequence shown here is derived from an EMBL/GenBank/DDBJ whole genome shotgun (WGS) entry which is preliminary data.</text>
</comment>
<dbReference type="EMBL" id="PJNW01000002">
    <property type="protein sequence ID" value="PKR90071.1"/>
    <property type="molecule type" value="Genomic_DNA"/>
</dbReference>
<evidence type="ECO:0000313" key="2">
    <source>
        <dbReference type="EMBL" id="PKR90071.1"/>
    </source>
</evidence>
<dbReference type="OrthoDB" id="9815199at2"/>
<gene>
    <name evidence="2" type="ORF">CXZ10_01380</name>
</gene>
<evidence type="ECO:0000256" key="1">
    <source>
        <dbReference type="SAM" id="Phobius"/>
    </source>
</evidence>
<dbReference type="PANTHER" id="PTHR38602:SF1">
    <property type="entry name" value="INNER MEMBRANE PROTEIN"/>
    <property type="match status" value="1"/>
</dbReference>
<feature type="transmembrane region" description="Helical" evidence="1">
    <location>
        <begin position="39"/>
        <end position="59"/>
    </location>
</feature>
<dbReference type="Pfam" id="PF09838">
    <property type="entry name" value="DUF2065"/>
    <property type="match status" value="1"/>
</dbReference>